<dbReference type="GO" id="GO:0008440">
    <property type="term" value="F:inositol-1,4,5-trisphosphate 3-kinase activity"/>
    <property type="evidence" value="ECO:0007669"/>
    <property type="project" value="TreeGrafter"/>
</dbReference>
<reference evidence="9 10" key="2">
    <citation type="submission" date="2018-11" db="EMBL/GenBank/DDBJ databases">
        <authorList>
            <consortium name="Pathogen Informatics"/>
        </authorList>
    </citation>
    <scope>NUCLEOTIDE SEQUENCE [LARGE SCALE GENOMIC DNA]</scope>
</reference>
<dbReference type="Proteomes" id="UP000282613">
    <property type="component" value="Unassembled WGS sequence"/>
</dbReference>
<evidence type="ECO:0000256" key="8">
    <source>
        <dbReference type="RuleBase" id="RU363090"/>
    </source>
</evidence>
<dbReference type="Gene3D" id="3.30.470.160">
    <property type="entry name" value="Inositol polyphosphate kinase"/>
    <property type="match status" value="1"/>
</dbReference>
<dbReference type="OrthoDB" id="5958943at2759"/>
<protein>
    <recommendedName>
        <fullName evidence="8">Kinase</fullName>
        <ecNumber evidence="8">2.7.-.-</ecNumber>
    </recommendedName>
</protein>
<evidence type="ECO:0000313" key="11">
    <source>
        <dbReference type="WBParaSite" id="TASK_0000023701-mRNA-1"/>
    </source>
</evidence>
<keyword evidence="3" id="KW-0547">Nucleotide-binding</keyword>
<dbReference type="WBParaSite" id="TASK_0000023701-mRNA-1">
    <property type="protein sequence ID" value="TASK_0000023701-mRNA-1"/>
    <property type="gene ID" value="TASK_0000023701"/>
</dbReference>
<evidence type="ECO:0000256" key="3">
    <source>
        <dbReference type="ARBA" id="ARBA00022741"/>
    </source>
</evidence>
<dbReference type="STRING" id="60517.A0A0R3VSS7"/>
<evidence type="ECO:0000313" key="10">
    <source>
        <dbReference type="Proteomes" id="UP000282613"/>
    </source>
</evidence>
<evidence type="ECO:0000256" key="5">
    <source>
        <dbReference type="ARBA" id="ARBA00022840"/>
    </source>
</evidence>
<dbReference type="PANTHER" id="PTHR12400:SF51">
    <property type="entry name" value="INOSITOL POLYPHOSPHATE MULTIKINASE"/>
    <property type="match status" value="1"/>
</dbReference>
<dbReference type="GO" id="GO:0005524">
    <property type="term" value="F:ATP binding"/>
    <property type="evidence" value="ECO:0007669"/>
    <property type="project" value="UniProtKB-KW"/>
</dbReference>
<keyword evidence="2 8" id="KW-0808">Transferase</keyword>
<proteinExistence type="inferred from homology"/>
<dbReference type="EC" id="2.7.-.-" evidence="8"/>
<dbReference type="Pfam" id="PF03770">
    <property type="entry name" value="IPK"/>
    <property type="match status" value="1"/>
</dbReference>
<dbReference type="GO" id="GO:0051765">
    <property type="term" value="F:inositol tetrakisphosphate kinase activity"/>
    <property type="evidence" value="ECO:0007669"/>
    <property type="project" value="TreeGrafter"/>
</dbReference>
<keyword evidence="10" id="KW-1185">Reference proteome</keyword>
<name>A0A0R3VSS7_TAEAS</name>
<dbReference type="InterPro" id="IPR005522">
    <property type="entry name" value="IPK"/>
</dbReference>
<dbReference type="EMBL" id="UYRS01000025">
    <property type="protein sequence ID" value="VDK20507.1"/>
    <property type="molecule type" value="Genomic_DNA"/>
</dbReference>
<evidence type="ECO:0000256" key="1">
    <source>
        <dbReference type="ARBA" id="ARBA00007374"/>
    </source>
</evidence>
<organism evidence="11">
    <name type="scientific">Taenia asiatica</name>
    <name type="common">Asian tapeworm</name>
    <dbReference type="NCBI Taxonomy" id="60517"/>
    <lineage>
        <taxon>Eukaryota</taxon>
        <taxon>Metazoa</taxon>
        <taxon>Spiralia</taxon>
        <taxon>Lophotrochozoa</taxon>
        <taxon>Platyhelminthes</taxon>
        <taxon>Cestoda</taxon>
        <taxon>Eucestoda</taxon>
        <taxon>Cyclophyllidea</taxon>
        <taxon>Taeniidae</taxon>
        <taxon>Taenia</taxon>
    </lineage>
</organism>
<evidence type="ECO:0000256" key="2">
    <source>
        <dbReference type="ARBA" id="ARBA00022679"/>
    </source>
</evidence>
<comment type="catalytic activity">
    <reaction evidence="6">
        <text>1D-myo-inositol 1,4,5-trisphosphate + 2 ATP = 1D-myo-inositol 1,3,4,5,6-pentakisphosphate + 2 ADP + 2 H(+)</text>
        <dbReference type="Rhea" id="RHEA:32359"/>
        <dbReference type="ChEBI" id="CHEBI:15378"/>
        <dbReference type="ChEBI" id="CHEBI:30616"/>
        <dbReference type="ChEBI" id="CHEBI:57733"/>
        <dbReference type="ChEBI" id="CHEBI:203600"/>
        <dbReference type="ChEBI" id="CHEBI:456216"/>
        <dbReference type="EC" id="2.7.1.151"/>
    </reaction>
</comment>
<keyword evidence="4 8" id="KW-0418">Kinase</keyword>
<dbReference type="AlphaFoldDB" id="A0A0R3VSS7"/>
<dbReference type="InterPro" id="IPR038286">
    <property type="entry name" value="IPK_sf"/>
</dbReference>
<evidence type="ECO:0000256" key="7">
    <source>
        <dbReference type="ARBA" id="ARBA00036525"/>
    </source>
</evidence>
<comment type="similarity">
    <text evidence="1 8">Belongs to the inositol phosphokinase (IPK) family.</text>
</comment>
<evidence type="ECO:0000313" key="9">
    <source>
        <dbReference type="EMBL" id="VDK20507.1"/>
    </source>
</evidence>
<keyword evidence="5" id="KW-0067">ATP-binding</keyword>
<sequence length="288" mass="32632">MSEEPLFNSESIPNLPAHLLAYQYQAGGHGLLDKWEDYKMLRHPQEPIIYKRLPPDKRGLQETNFYLKVFATDAPPEIAKLRPIVPAFHGLFRDSNDVLYIGMEDVLANLANPSVCDLKMGRVACPPDASEAKIKAENAKYAHRDTVGFLFTGTKVYDRKSSRYLTVPRHYGRSLDLEAVYVNALLPFLQGDLQLARAFLPLVEAVRSIFTEEPQPPIGFYRSSLLLAYDQYRSRVVVRLVDFAHWRPTPKANDPSGIIHGLNTLIDFLSRPTPPFDLDYSALFSVVQ</sequence>
<evidence type="ECO:0000256" key="6">
    <source>
        <dbReference type="ARBA" id="ARBA00036164"/>
    </source>
</evidence>
<gene>
    <name evidence="9" type="ORF">TASK_LOCUS238</name>
</gene>
<accession>A0A0R3VSS7</accession>
<comment type="catalytic activity">
    <reaction evidence="7">
        <text>1D-myo-inositol 1,3,4,6-tetrakisphosphate + ATP = 1D-myo-inositol 1,3,4,5,6-pentakisphosphate + ADP + H(+)</text>
        <dbReference type="Rhea" id="RHEA:12717"/>
        <dbReference type="ChEBI" id="CHEBI:15378"/>
        <dbReference type="ChEBI" id="CHEBI:30616"/>
        <dbReference type="ChEBI" id="CHEBI:57660"/>
        <dbReference type="ChEBI" id="CHEBI:57733"/>
        <dbReference type="ChEBI" id="CHEBI:456216"/>
        <dbReference type="EC" id="2.7.1.140"/>
    </reaction>
</comment>
<evidence type="ECO:0000256" key="4">
    <source>
        <dbReference type="ARBA" id="ARBA00022777"/>
    </source>
</evidence>
<reference evidence="11" key="1">
    <citation type="submission" date="2017-02" db="UniProtKB">
        <authorList>
            <consortium name="WormBaseParasite"/>
        </authorList>
    </citation>
    <scope>IDENTIFICATION</scope>
</reference>
<dbReference type="GO" id="GO:0032958">
    <property type="term" value="P:inositol phosphate biosynthetic process"/>
    <property type="evidence" value="ECO:0007669"/>
    <property type="project" value="InterPro"/>
</dbReference>
<dbReference type="GO" id="GO:0005737">
    <property type="term" value="C:cytoplasm"/>
    <property type="evidence" value="ECO:0007669"/>
    <property type="project" value="TreeGrafter"/>
</dbReference>
<dbReference type="SUPFAM" id="SSF56104">
    <property type="entry name" value="SAICAR synthase-like"/>
    <property type="match status" value="1"/>
</dbReference>
<dbReference type="PANTHER" id="PTHR12400">
    <property type="entry name" value="INOSITOL POLYPHOSPHATE KINASE"/>
    <property type="match status" value="1"/>
</dbReference>
<dbReference type="GO" id="GO:0005634">
    <property type="term" value="C:nucleus"/>
    <property type="evidence" value="ECO:0007669"/>
    <property type="project" value="TreeGrafter"/>
</dbReference>